<gene>
    <name evidence="2" type="ORF">PACLA_8A046328</name>
</gene>
<sequence length="393" mass="44896">MAMDLEELQLQLQKVLCEVSEDILVKLAVFLKLDEVKYQGKSKLSITRVLRRESEEQVAQIEDENQCRVFLEEILGQLIEITDKEAPPKENGRKEFKINGQIGEPGQKDKLTFVSLVRQIESASSKGYSETEVIDGVIRAIIPTMQLRSYHETVSDLTLPNLRAILRSHFQEKSATELYQQLTTIVQSPEESPQSFLIRALDLRQKVLFASKEAGVKIKYDESLVQGLFLHSLETGLHHEAVRTKLRPFLQQPDITDELLIEQMNIIVSTETERQKKFADVEEPIEQDLNQVVKEKKGPKQGELVSALKTVKAELAELRETLTNQQAKAKEQETGYKENQAGRRGRLGTKCQEAKELNCDHCFRCGSSDHFARGCKKRPNSENGRWLQPRDRK</sequence>
<dbReference type="EMBL" id="CACRXK020009999">
    <property type="protein sequence ID" value="CAB4018431.1"/>
    <property type="molecule type" value="Genomic_DNA"/>
</dbReference>
<evidence type="ECO:0000313" key="3">
    <source>
        <dbReference type="Proteomes" id="UP001152795"/>
    </source>
</evidence>
<proteinExistence type="predicted"/>
<dbReference type="InterPro" id="IPR001878">
    <property type="entry name" value="Znf_CCHC"/>
</dbReference>
<accession>A0A6S7JQ18</accession>
<dbReference type="Proteomes" id="UP001152795">
    <property type="component" value="Unassembled WGS sequence"/>
</dbReference>
<evidence type="ECO:0000313" key="2">
    <source>
        <dbReference type="EMBL" id="CAB4018431.1"/>
    </source>
</evidence>
<organism evidence="2 3">
    <name type="scientific">Paramuricea clavata</name>
    <name type="common">Red gorgonian</name>
    <name type="synonym">Violescent sea-whip</name>
    <dbReference type="NCBI Taxonomy" id="317549"/>
    <lineage>
        <taxon>Eukaryota</taxon>
        <taxon>Metazoa</taxon>
        <taxon>Cnidaria</taxon>
        <taxon>Anthozoa</taxon>
        <taxon>Octocorallia</taxon>
        <taxon>Malacalcyonacea</taxon>
        <taxon>Plexauridae</taxon>
        <taxon>Paramuricea</taxon>
    </lineage>
</organism>
<dbReference type="GO" id="GO:0003676">
    <property type="term" value="F:nucleic acid binding"/>
    <property type="evidence" value="ECO:0007669"/>
    <property type="project" value="InterPro"/>
</dbReference>
<name>A0A6S7JQ18_PARCT</name>
<feature type="region of interest" description="Disordered" evidence="1">
    <location>
        <begin position="373"/>
        <end position="393"/>
    </location>
</feature>
<dbReference type="GO" id="GO:0008270">
    <property type="term" value="F:zinc ion binding"/>
    <property type="evidence" value="ECO:0007669"/>
    <property type="project" value="InterPro"/>
</dbReference>
<dbReference type="AlphaFoldDB" id="A0A6S7JQ18"/>
<feature type="region of interest" description="Disordered" evidence="1">
    <location>
        <begin position="325"/>
        <end position="347"/>
    </location>
</feature>
<protein>
    <submittedName>
        <fullName evidence="2">Transposon Ty3-G Gag-Pol poly</fullName>
    </submittedName>
</protein>
<reference evidence="2" key="1">
    <citation type="submission" date="2020-04" db="EMBL/GenBank/DDBJ databases">
        <authorList>
            <person name="Alioto T."/>
            <person name="Alioto T."/>
            <person name="Gomez Garrido J."/>
        </authorList>
    </citation>
    <scope>NUCLEOTIDE SEQUENCE</scope>
    <source>
        <strain evidence="2">A484AB</strain>
    </source>
</reference>
<evidence type="ECO:0000256" key="1">
    <source>
        <dbReference type="SAM" id="MobiDB-lite"/>
    </source>
</evidence>
<keyword evidence="3" id="KW-1185">Reference proteome</keyword>
<dbReference type="OrthoDB" id="10068084at2759"/>
<dbReference type="PROSITE" id="PS50158">
    <property type="entry name" value="ZF_CCHC"/>
    <property type="match status" value="1"/>
</dbReference>
<comment type="caution">
    <text evidence="2">The sequence shown here is derived from an EMBL/GenBank/DDBJ whole genome shotgun (WGS) entry which is preliminary data.</text>
</comment>